<evidence type="ECO:0000256" key="2">
    <source>
        <dbReference type="ARBA" id="ARBA00022803"/>
    </source>
</evidence>
<dbReference type="RefSeq" id="WP_203356903.1">
    <property type="nucleotide sequence ID" value="NZ_CP069127.1"/>
</dbReference>
<dbReference type="PROSITE" id="PS50005">
    <property type="entry name" value="TPR"/>
    <property type="match status" value="1"/>
</dbReference>
<dbReference type="Pfam" id="PF13432">
    <property type="entry name" value="TPR_16"/>
    <property type="match status" value="1"/>
</dbReference>
<dbReference type="InterPro" id="IPR011717">
    <property type="entry name" value="TPR-4"/>
</dbReference>
<evidence type="ECO:0000256" key="1">
    <source>
        <dbReference type="ARBA" id="ARBA00022737"/>
    </source>
</evidence>
<dbReference type="InterPro" id="IPR019734">
    <property type="entry name" value="TPR_rpt"/>
</dbReference>
<evidence type="ECO:0000313" key="5">
    <source>
        <dbReference type="Proteomes" id="UP000596248"/>
    </source>
</evidence>
<keyword evidence="1" id="KW-0677">Repeat</keyword>
<feature type="repeat" description="TPR" evidence="3">
    <location>
        <begin position="177"/>
        <end position="210"/>
    </location>
</feature>
<name>A0ABX7FUL5_BRECH</name>
<evidence type="ECO:0000256" key="3">
    <source>
        <dbReference type="PROSITE-ProRule" id="PRU00339"/>
    </source>
</evidence>
<gene>
    <name evidence="4" type="ORF">JNE38_12860</name>
</gene>
<dbReference type="PANTHER" id="PTHR45586:SF1">
    <property type="entry name" value="LIPOPOLYSACCHARIDE ASSEMBLY PROTEIN B"/>
    <property type="match status" value="1"/>
</dbReference>
<organism evidence="4 5">
    <name type="scientific">Brevibacillus choshinensis</name>
    <dbReference type="NCBI Taxonomy" id="54911"/>
    <lineage>
        <taxon>Bacteria</taxon>
        <taxon>Bacillati</taxon>
        <taxon>Bacillota</taxon>
        <taxon>Bacilli</taxon>
        <taxon>Bacillales</taxon>
        <taxon>Paenibacillaceae</taxon>
        <taxon>Brevibacillus</taxon>
    </lineage>
</organism>
<proteinExistence type="predicted"/>
<keyword evidence="2 3" id="KW-0802">TPR repeat</keyword>
<evidence type="ECO:0000313" key="4">
    <source>
        <dbReference type="EMBL" id="QRG69928.1"/>
    </source>
</evidence>
<protein>
    <submittedName>
        <fullName evidence="4">Tetratricopeptide repeat protein</fullName>
    </submittedName>
</protein>
<dbReference type="SMART" id="SM00028">
    <property type="entry name" value="TPR"/>
    <property type="match status" value="5"/>
</dbReference>
<dbReference type="Proteomes" id="UP000596248">
    <property type="component" value="Chromosome"/>
</dbReference>
<dbReference type="Pfam" id="PF07721">
    <property type="entry name" value="TPR_4"/>
    <property type="match status" value="1"/>
</dbReference>
<dbReference type="Gene3D" id="1.25.40.10">
    <property type="entry name" value="Tetratricopeptide repeat domain"/>
    <property type="match status" value="2"/>
</dbReference>
<reference evidence="4 5" key="1">
    <citation type="submission" date="2021-01" db="EMBL/GenBank/DDBJ databases">
        <title>Identification of strong promoters based on the transcriptome of Brevibacillus choshinensis.</title>
        <authorList>
            <person name="Yao D."/>
            <person name="Zhang K."/>
            <person name="Wu J."/>
        </authorList>
    </citation>
    <scope>NUCLEOTIDE SEQUENCE [LARGE SCALE GENOMIC DNA]</scope>
    <source>
        <strain evidence="4 5">HPD31-SP3</strain>
    </source>
</reference>
<dbReference type="EMBL" id="CP069127">
    <property type="protein sequence ID" value="QRG69928.1"/>
    <property type="molecule type" value="Genomic_DNA"/>
</dbReference>
<dbReference type="Pfam" id="PF14559">
    <property type="entry name" value="TPR_19"/>
    <property type="match status" value="1"/>
</dbReference>
<dbReference type="InterPro" id="IPR051012">
    <property type="entry name" value="CellSynth/LPSAsmb/PSIAsmb"/>
</dbReference>
<dbReference type="SUPFAM" id="SSF48452">
    <property type="entry name" value="TPR-like"/>
    <property type="match status" value="1"/>
</dbReference>
<keyword evidence="5" id="KW-1185">Reference proteome</keyword>
<dbReference type="InterPro" id="IPR011990">
    <property type="entry name" value="TPR-like_helical_dom_sf"/>
</dbReference>
<dbReference type="PANTHER" id="PTHR45586">
    <property type="entry name" value="TPR REPEAT-CONTAINING PROTEIN PA4667"/>
    <property type="match status" value="1"/>
</dbReference>
<accession>A0ABX7FUL5</accession>
<sequence length="314" mass="35778">MPKKWLYVIDEAVKRIENDEVELGLTALQKVQEHGRDLPEVMMYLAEVWYRLGHLEEAGDLLAEVMEKNPGMEPSLRRECQMLLAEIALDSSDFETAQHLLYECKESGFESIQLDLLLADLYSLQDLDEVAVKYLEQARQKEPDNQDLLAALGNLYFRIGEDDKAMKVLEQAGEESLSLLMIKGRSLAQNGQFEQAYQVFRQALLLDHSPEVLYGSAMMAFHLGRLDEAVELVSNLQALDEEYVAAYPLAADIQLSLGQTEKAIDSLKQYVALSGFDLDQIRRLIALLTQAGRYDEAKEYQQLHDLWDEQAEEE</sequence>